<sequence>MDDIDGGLGVGITLLSDGHKRLLEAVKERCPEVEHRQSPSSSRGSGAGPSRPATAQPPPPPPPPAQPPPPPPLPPTQPPPPPPAASPVPRRAPIGRSGRRQYSERIVKMALRRKIPGVGSSAKNTAVLD</sequence>
<feature type="compositionally biased region" description="Basic and acidic residues" evidence="1">
    <location>
        <begin position="28"/>
        <end position="37"/>
    </location>
</feature>
<organism evidence="2 3">
    <name type="scientific">Lactuca virosa</name>
    <dbReference type="NCBI Taxonomy" id="75947"/>
    <lineage>
        <taxon>Eukaryota</taxon>
        <taxon>Viridiplantae</taxon>
        <taxon>Streptophyta</taxon>
        <taxon>Embryophyta</taxon>
        <taxon>Tracheophyta</taxon>
        <taxon>Spermatophyta</taxon>
        <taxon>Magnoliopsida</taxon>
        <taxon>eudicotyledons</taxon>
        <taxon>Gunneridae</taxon>
        <taxon>Pentapetalae</taxon>
        <taxon>asterids</taxon>
        <taxon>campanulids</taxon>
        <taxon>Asterales</taxon>
        <taxon>Asteraceae</taxon>
        <taxon>Cichorioideae</taxon>
        <taxon>Cichorieae</taxon>
        <taxon>Lactucinae</taxon>
        <taxon>Lactuca</taxon>
    </lineage>
</organism>
<name>A0AAU9PRY3_9ASTR</name>
<feature type="compositionally biased region" description="Low complexity" evidence="1">
    <location>
        <begin position="38"/>
        <end position="54"/>
    </location>
</feature>
<protein>
    <submittedName>
        <fullName evidence="2">Uncharacterized protein</fullName>
    </submittedName>
</protein>
<feature type="region of interest" description="Disordered" evidence="1">
    <location>
        <begin position="28"/>
        <end position="104"/>
    </location>
</feature>
<gene>
    <name evidence="2" type="ORF">LVIROSA_LOCUS38263</name>
</gene>
<dbReference type="AlphaFoldDB" id="A0AAU9PRY3"/>
<dbReference type="EMBL" id="CAKMRJ010005745">
    <property type="protein sequence ID" value="CAH1452984.1"/>
    <property type="molecule type" value="Genomic_DNA"/>
</dbReference>
<proteinExistence type="predicted"/>
<dbReference type="Proteomes" id="UP001157418">
    <property type="component" value="Unassembled WGS sequence"/>
</dbReference>
<feature type="compositionally biased region" description="Pro residues" evidence="1">
    <location>
        <begin position="55"/>
        <end position="86"/>
    </location>
</feature>
<evidence type="ECO:0000313" key="2">
    <source>
        <dbReference type="EMBL" id="CAH1452984.1"/>
    </source>
</evidence>
<evidence type="ECO:0000313" key="3">
    <source>
        <dbReference type="Proteomes" id="UP001157418"/>
    </source>
</evidence>
<reference evidence="2 3" key="1">
    <citation type="submission" date="2022-01" db="EMBL/GenBank/DDBJ databases">
        <authorList>
            <person name="Xiong W."/>
            <person name="Schranz E."/>
        </authorList>
    </citation>
    <scope>NUCLEOTIDE SEQUENCE [LARGE SCALE GENOMIC DNA]</scope>
</reference>
<accession>A0AAU9PRY3</accession>
<keyword evidence="3" id="KW-1185">Reference proteome</keyword>
<evidence type="ECO:0000256" key="1">
    <source>
        <dbReference type="SAM" id="MobiDB-lite"/>
    </source>
</evidence>
<comment type="caution">
    <text evidence="2">The sequence shown here is derived from an EMBL/GenBank/DDBJ whole genome shotgun (WGS) entry which is preliminary data.</text>
</comment>